<gene>
    <name evidence="1" type="ORF">AC579_793</name>
</gene>
<reference evidence="1 2" key="1">
    <citation type="submission" date="2015-07" db="EMBL/GenBank/DDBJ databases">
        <title>Comparative genomics of the Sigatoka disease complex on banana suggests a link between parallel evolutionary changes in Pseudocercospora fijiensis and Pseudocercospora eumusae and increased virulence on the banana host.</title>
        <authorList>
            <person name="Chang T.-C."/>
            <person name="Salvucci A."/>
            <person name="Crous P.W."/>
            <person name="Stergiopoulos I."/>
        </authorList>
    </citation>
    <scope>NUCLEOTIDE SEQUENCE [LARGE SCALE GENOMIC DNA]</scope>
    <source>
        <strain evidence="1 2">CBS 116634</strain>
    </source>
</reference>
<dbReference type="AlphaFoldDB" id="A0A139IHN5"/>
<proteinExistence type="predicted"/>
<keyword evidence="2" id="KW-1185">Reference proteome</keyword>
<evidence type="ECO:0000313" key="1">
    <source>
        <dbReference type="EMBL" id="KXT14092.1"/>
    </source>
</evidence>
<comment type="caution">
    <text evidence="1">The sequence shown here is derived from an EMBL/GenBank/DDBJ whole genome shotgun (WGS) entry which is preliminary data.</text>
</comment>
<organism evidence="1 2">
    <name type="scientific">Pseudocercospora musae</name>
    <dbReference type="NCBI Taxonomy" id="113226"/>
    <lineage>
        <taxon>Eukaryota</taxon>
        <taxon>Fungi</taxon>
        <taxon>Dikarya</taxon>
        <taxon>Ascomycota</taxon>
        <taxon>Pezizomycotina</taxon>
        <taxon>Dothideomycetes</taxon>
        <taxon>Dothideomycetidae</taxon>
        <taxon>Mycosphaerellales</taxon>
        <taxon>Mycosphaerellaceae</taxon>
        <taxon>Pseudocercospora</taxon>
    </lineage>
</organism>
<dbReference type="EMBL" id="LFZO01000094">
    <property type="protein sequence ID" value="KXT14092.1"/>
    <property type="molecule type" value="Genomic_DNA"/>
</dbReference>
<sequence>MANDTDINQRFLKSYKTESKTGHKFAMDSKVVEISRFYKTTPKQLHISRAIRQSFAQAYYSLQSYQVHGPQTSQGGRWMGASAPTSNCSGLDGSYQTRWVKQTGAHALLKD</sequence>
<protein>
    <submittedName>
        <fullName evidence="1">Uncharacterized protein</fullName>
    </submittedName>
</protein>
<name>A0A139IHN5_9PEZI</name>
<dbReference type="Proteomes" id="UP000073492">
    <property type="component" value="Unassembled WGS sequence"/>
</dbReference>
<evidence type="ECO:0000313" key="2">
    <source>
        <dbReference type="Proteomes" id="UP000073492"/>
    </source>
</evidence>
<accession>A0A139IHN5</accession>